<feature type="transmembrane region" description="Helical" evidence="1">
    <location>
        <begin position="6"/>
        <end position="25"/>
    </location>
</feature>
<comment type="caution">
    <text evidence="2">The sequence shown here is derived from an EMBL/GenBank/DDBJ whole genome shotgun (WGS) entry which is preliminary data.</text>
</comment>
<keyword evidence="1" id="KW-0472">Membrane</keyword>
<proteinExistence type="predicted"/>
<keyword evidence="1" id="KW-1133">Transmembrane helix</keyword>
<accession>X1ENL7</accession>
<name>X1ENL7_9ZZZZ</name>
<keyword evidence="1" id="KW-0812">Transmembrane</keyword>
<protein>
    <submittedName>
        <fullName evidence="2">Uncharacterized protein</fullName>
    </submittedName>
</protein>
<reference evidence="2" key="1">
    <citation type="journal article" date="2014" name="Front. Microbiol.">
        <title>High frequency of phylogenetically diverse reductive dehalogenase-homologous genes in deep subseafloor sedimentary metagenomes.</title>
        <authorList>
            <person name="Kawai M."/>
            <person name="Futagami T."/>
            <person name="Toyoda A."/>
            <person name="Takaki Y."/>
            <person name="Nishi S."/>
            <person name="Hori S."/>
            <person name="Arai W."/>
            <person name="Tsubouchi T."/>
            <person name="Morono Y."/>
            <person name="Uchiyama I."/>
            <person name="Ito T."/>
            <person name="Fujiyama A."/>
            <person name="Inagaki F."/>
            <person name="Takami H."/>
        </authorList>
    </citation>
    <scope>NUCLEOTIDE SEQUENCE</scope>
    <source>
        <strain evidence="2">Expedition CK06-06</strain>
    </source>
</reference>
<feature type="transmembrane region" description="Helical" evidence="1">
    <location>
        <begin position="53"/>
        <end position="73"/>
    </location>
</feature>
<feature type="non-terminal residue" evidence="2">
    <location>
        <position position="74"/>
    </location>
</feature>
<sequence>MGLSKYFTISLLGFILGIIFFKSVLKYKSMKKIKISKFKLPKNLPQIRIKKNFWAYMGVAAALIVGLIVSILID</sequence>
<evidence type="ECO:0000256" key="1">
    <source>
        <dbReference type="SAM" id="Phobius"/>
    </source>
</evidence>
<evidence type="ECO:0000313" key="2">
    <source>
        <dbReference type="EMBL" id="GAH34157.1"/>
    </source>
</evidence>
<dbReference type="AlphaFoldDB" id="X1ENL7"/>
<gene>
    <name evidence="2" type="ORF">S03H2_12983</name>
</gene>
<organism evidence="2">
    <name type="scientific">marine sediment metagenome</name>
    <dbReference type="NCBI Taxonomy" id="412755"/>
    <lineage>
        <taxon>unclassified sequences</taxon>
        <taxon>metagenomes</taxon>
        <taxon>ecological metagenomes</taxon>
    </lineage>
</organism>
<dbReference type="EMBL" id="BARU01006596">
    <property type="protein sequence ID" value="GAH34157.1"/>
    <property type="molecule type" value="Genomic_DNA"/>
</dbReference>